<proteinExistence type="inferred from homology"/>
<dbReference type="GO" id="GO:0030246">
    <property type="term" value="F:carbohydrate binding"/>
    <property type="evidence" value="ECO:0007669"/>
    <property type="project" value="UniProtKB-ARBA"/>
</dbReference>
<organism evidence="6 8">
    <name type="scientific">Bradyrhizobium elkanii</name>
    <dbReference type="NCBI Taxonomy" id="29448"/>
    <lineage>
        <taxon>Bacteria</taxon>
        <taxon>Pseudomonadati</taxon>
        <taxon>Pseudomonadota</taxon>
        <taxon>Alphaproteobacteria</taxon>
        <taxon>Hyphomicrobiales</taxon>
        <taxon>Nitrobacteraceae</taxon>
        <taxon>Bradyrhizobium</taxon>
    </lineage>
</organism>
<evidence type="ECO:0000313" key="6">
    <source>
        <dbReference type="EMBL" id="MBP1298508.1"/>
    </source>
</evidence>
<reference evidence="6" key="1">
    <citation type="submission" date="2021-02" db="EMBL/GenBank/DDBJ databases">
        <title>Genomic Encyclopedia of Type Strains, Phase IV (KMG-V): Genome sequencing to study the core and pangenomes of soil and plant-associated prokaryotes.</title>
        <authorList>
            <person name="Whitman W."/>
        </authorList>
    </citation>
    <scope>NUCLEOTIDE SEQUENCE</scope>
    <source>
        <strain evidence="6">USDA 406</strain>
    </source>
</reference>
<keyword evidence="9" id="KW-1185">Reference proteome</keyword>
<evidence type="ECO:0000256" key="2">
    <source>
        <dbReference type="ARBA" id="ARBA00007639"/>
    </source>
</evidence>
<dbReference type="PANTHER" id="PTHR46847">
    <property type="entry name" value="D-ALLOSE-BINDING PERIPLASMIC PROTEIN-RELATED"/>
    <property type="match status" value="1"/>
</dbReference>
<keyword evidence="3 4" id="KW-0732">Signal</keyword>
<evidence type="ECO:0000259" key="5">
    <source>
        <dbReference type="Pfam" id="PF13407"/>
    </source>
</evidence>
<dbReference type="OrthoDB" id="7716943at2"/>
<dbReference type="EMBL" id="JAFICZ010000001">
    <property type="protein sequence ID" value="MBP1298508.1"/>
    <property type="molecule type" value="Genomic_DNA"/>
</dbReference>
<dbReference type="AlphaFoldDB" id="A0A1E3EQB6"/>
<evidence type="ECO:0000256" key="3">
    <source>
        <dbReference type="ARBA" id="ARBA00022729"/>
    </source>
</evidence>
<dbReference type="RefSeq" id="WP_016842186.1">
    <property type="nucleotide sequence ID" value="NZ_BJNL01000039.1"/>
</dbReference>
<accession>A0A1E3EQB6</accession>
<comment type="similarity">
    <text evidence="2">Belongs to the bacterial solute-binding protein 2 family.</text>
</comment>
<gene>
    <name evidence="7" type="ORF">ABIF29_002724</name>
    <name evidence="6" type="ORF">JOH49_008261</name>
</gene>
<feature type="signal peptide" evidence="4">
    <location>
        <begin position="1"/>
        <end position="31"/>
    </location>
</feature>
<comment type="subcellular location">
    <subcellularLocation>
        <location evidence="1">Cell envelope</location>
    </subcellularLocation>
</comment>
<name>A0A1E3EQB6_BRAEL</name>
<evidence type="ECO:0000313" key="8">
    <source>
        <dbReference type="Proteomes" id="UP000673383"/>
    </source>
</evidence>
<dbReference type="Proteomes" id="UP000673383">
    <property type="component" value="Unassembled WGS sequence"/>
</dbReference>
<reference evidence="7 9" key="2">
    <citation type="submission" date="2024-07" db="EMBL/GenBank/DDBJ databases">
        <title>Genomic Encyclopedia of Type Strains, Phase V (KMG-V): Genome sequencing to study the core and pangenomes of soil and plant-associated prokaryotes.</title>
        <authorList>
            <person name="Whitman W."/>
        </authorList>
    </citation>
    <scope>NUCLEOTIDE SEQUENCE [LARGE SCALE GENOMIC DNA]</scope>
    <source>
        <strain evidence="7 9">USDA 415</strain>
    </source>
</reference>
<evidence type="ECO:0000256" key="1">
    <source>
        <dbReference type="ARBA" id="ARBA00004196"/>
    </source>
</evidence>
<dbReference type="InterPro" id="IPR028082">
    <property type="entry name" value="Peripla_BP_I"/>
</dbReference>
<dbReference type="GeneID" id="92955665"/>
<dbReference type="SUPFAM" id="SSF53822">
    <property type="entry name" value="Periplasmic binding protein-like I"/>
    <property type="match status" value="1"/>
</dbReference>
<dbReference type="GO" id="GO:0030313">
    <property type="term" value="C:cell envelope"/>
    <property type="evidence" value="ECO:0007669"/>
    <property type="project" value="UniProtKB-SubCell"/>
</dbReference>
<evidence type="ECO:0000313" key="7">
    <source>
        <dbReference type="EMBL" id="MEY9315925.1"/>
    </source>
</evidence>
<feature type="chain" id="PRO_5009126934" evidence="4">
    <location>
        <begin position="32"/>
        <end position="340"/>
    </location>
</feature>
<dbReference type="EMBL" id="JBGBZA010000002">
    <property type="protein sequence ID" value="MEY9315925.1"/>
    <property type="molecule type" value="Genomic_DNA"/>
</dbReference>
<sequence length="340" mass="36324">MTKAVHRRAFAGIGLAAMVATAALVAAPSQAAGPRDQLREKFDKSLKGKTVAWSPVWMGVLESEWTRVMKDRFDDYGIKLVTRDANMKSDIQLQTVSDYINEKPDVIVVQNPNVTLLAKELKRAMDAGIYVVQVNMASNTLTDAYVGVDAKDLGTKIAREVINQCGGGKGSGEVAILEGEATAAYSLDMKNGAMEVFKTDPSIKVVSSQPTSWDANKAGDITTTVLQQHPKLCGILSVWGPQTAGAAQAIKAANMGDKVKVFVASDGQPADCDLLEQGAFSANLSYRADVQGQTIADAVIALLQGGDKPGAKNIAYYTTPAWVKSKDDRMYCFSIPKGAK</sequence>
<evidence type="ECO:0000256" key="4">
    <source>
        <dbReference type="SAM" id="SignalP"/>
    </source>
</evidence>
<evidence type="ECO:0000313" key="9">
    <source>
        <dbReference type="Proteomes" id="UP001565471"/>
    </source>
</evidence>
<dbReference type="Proteomes" id="UP001565471">
    <property type="component" value="Unassembled WGS sequence"/>
</dbReference>
<protein>
    <submittedName>
        <fullName evidence="6">ABC-type sugar transport system substrate-binding protein</fullName>
    </submittedName>
    <submittedName>
        <fullName evidence="7">Ribose transport system substrate-binding protein</fullName>
    </submittedName>
</protein>
<dbReference type="Gene3D" id="3.40.50.2300">
    <property type="match status" value="2"/>
</dbReference>
<dbReference type="Pfam" id="PF13407">
    <property type="entry name" value="Peripla_BP_4"/>
    <property type="match status" value="1"/>
</dbReference>
<keyword evidence="6" id="KW-0813">Transport</keyword>
<feature type="domain" description="Periplasmic binding protein" evidence="5">
    <location>
        <begin position="65"/>
        <end position="306"/>
    </location>
</feature>
<dbReference type="CDD" id="cd01536">
    <property type="entry name" value="PBP1_ABC_sugar_binding-like"/>
    <property type="match status" value="1"/>
</dbReference>
<keyword evidence="6" id="KW-0762">Sugar transport</keyword>
<dbReference type="InterPro" id="IPR025997">
    <property type="entry name" value="SBP_2_dom"/>
</dbReference>
<comment type="caution">
    <text evidence="6">The sequence shown here is derived from an EMBL/GenBank/DDBJ whole genome shotgun (WGS) entry which is preliminary data.</text>
</comment>
<dbReference type="eggNOG" id="COG1879">
    <property type="taxonomic scope" value="Bacteria"/>
</dbReference>
<dbReference type="PANTHER" id="PTHR46847:SF1">
    <property type="entry name" value="D-ALLOSE-BINDING PERIPLASMIC PROTEIN-RELATED"/>
    <property type="match status" value="1"/>
</dbReference>